<comment type="miscellaneous">
    <text evidence="14">Bacitracin is thought to be involved in the inhibition of peptidoglycan synthesis by sequestering undecaprenyl diphosphate, thereby reducing the pool of lipid carrier available.</text>
</comment>
<evidence type="ECO:0000256" key="12">
    <source>
        <dbReference type="ARBA" id="ARBA00032932"/>
    </source>
</evidence>
<evidence type="ECO:0000256" key="13">
    <source>
        <dbReference type="ARBA" id="ARBA00047594"/>
    </source>
</evidence>
<dbReference type="HAMAP" id="MF_01006">
    <property type="entry name" value="Undec_diphosphatase"/>
    <property type="match status" value="1"/>
</dbReference>
<comment type="subcellular location">
    <subcellularLocation>
        <location evidence="1 14">Cell membrane</location>
        <topology evidence="1 14">Multi-pass membrane protein</topology>
    </subcellularLocation>
</comment>
<proteinExistence type="inferred from homology"/>
<organism evidence="16">
    <name type="scientific">Thermosulfurimonas dismutans</name>
    <dbReference type="NCBI Taxonomy" id="999894"/>
    <lineage>
        <taxon>Bacteria</taxon>
        <taxon>Pseudomonadati</taxon>
        <taxon>Thermodesulfobacteriota</taxon>
        <taxon>Thermodesulfobacteria</taxon>
        <taxon>Thermodesulfobacteriales</taxon>
        <taxon>Thermodesulfobacteriaceae</taxon>
        <taxon>Thermosulfurimonas</taxon>
    </lineage>
</organism>
<keyword evidence="9 14" id="KW-0472">Membrane</keyword>
<evidence type="ECO:0000256" key="8">
    <source>
        <dbReference type="ARBA" id="ARBA00022989"/>
    </source>
</evidence>
<feature type="transmembrane region" description="Helical" evidence="14">
    <location>
        <begin position="40"/>
        <end position="59"/>
    </location>
</feature>
<keyword evidence="8 14" id="KW-1133">Transmembrane helix</keyword>
<dbReference type="PANTHER" id="PTHR30622:SF4">
    <property type="entry name" value="UNDECAPRENYL-DIPHOSPHATASE"/>
    <property type="match status" value="1"/>
</dbReference>
<evidence type="ECO:0000256" key="4">
    <source>
        <dbReference type="ARBA" id="ARBA00021581"/>
    </source>
</evidence>
<dbReference type="PROSITE" id="PS50106">
    <property type="entry name" value="PDZ"/>
    <property type="match status" value="1"/>
</dbReference>
<sequence length="567" mass="61576">MQSTGAIVLGILQGLTEFLPVSSSGHLILAENFFGFRGGLCFDAFIHLGTLGAVLLYFWRDWLSLLKGVREPGPGRRLWGLLLVGTLPGAFAGVLLENAASHYFRSASLVAGMLILMSLPMILGEILGRKTKGFMDLGLKGAFLIGLAQALALIPGTSRSGITISAALLLGLQREEAARFSFLLSAPIIAGAGLLEGIRALVGGFPPVLMFWGWLTAFISGILAIHFLLRFLRTHTLYPFVVYRVLLGALIFLLASPALAAPPLTRVVTLFTAQGPAERIFEDHPRGVTTGLLLPGGRYVLAAYPEVREAVFIEALLPGGESLSARLAAYDPFTELAFLQLSRQVPEVERLHFLSSWPRAGSRIFLVSAVGGRGVYPGWVLRAPALRRVKGFLRADLMEVFLTRKVSGPLFLRDGTFCGFYVHSAQAYGRALAEASWVIRQAFRRFRDQGKVEWAWLGVEAVPVSRALAQTLGLSPPTGLILTRIYPDSPAARAGLRVGKTPLAVGNQIYPRGSDIIVQAGGISLSSPADLLDLVLSRPPGSTLRLKIWRKGHFRYIRIKLARRPLE</sequence>
<dbReference type="SUPFAM" id="SSF50494">
    <property type="entry name" value="Trypsin-like serine proteases"/>
    <property type="match status" value="1"/>
</dbReference>
<dbReference type="GO" id="GO:0050380">
    <property type="term" value="F:undecaprenyl-diphosphatase activity"/>
    <property type="evidence" value="ECO:0007669"/>
    <property type="project" value="UniProtKB-UniRule"/>
</dbReference>
<evidence type="ECO:0000256" key="11">
    <source>
        <dbReference type="ARBA" id="ARBA00032707"/>
    </source>
</evidence>
<dbReference type="Pfam" id="PF02673">
    <property type="entry name" value="BacA"/>
    <property type="match status" value="1"/>
</dbReference>
<dbReference type="GO" id="GO:0008360">
    <property type="term" value="P:regulation of cell shape"/>
    <property type="evidence" value="ECO:0007669"/>
    <property type="project" value="UniProtKB-KW"/>
</dbReference>
<dbReference type="InterPro" id="IPR001478">
    <property type="entry name" value="PDZ"/>
</dbReference>
<dbReference type="GO" id="GO:0046677">
    <property type="term" value="P:response to antibiotic"/>
    <property type="evidence" value="ECO:0007669"/>
    <property type="project" value="UniProtKB-UniRule"/>
</dbReference>
<keyword evidence="14" id="KW-0133">Cell shape</keyword>
<evidence type="ECO:0000256" key="14">
    <source>
        <dbReference type="HAMAP-Rule" id="MF_01006"/>
    </source>
</evidence>
<comment type="caution">
    <text evidence="16">The sequence shown here is derived from an EMBL/GenBank/DDBJ whole genome shotgun (WGS) entry which is preliminary data.</text>
</comment>
<name>A0A7C3CGF4_9BACT</name>
<evidence type="ECO:0000256" key="2">
    <source>
        <dbReference type="ARBA" id="ARBA00010621"/>
    </source>
</evidence>
<accession>A0A7C3CGF4</accession>
<dbReference type="Pfam" id="PF13180">
    <property type="entry name" value="PDZ_2"/>
    <property type="match status" value="1"/>
</dbReference>
<feature type="transmembrane region" description="Helical" evidence="14">
    <location>
        <begin position="208"/>
        <end position="229"/>
    </location>
</feature>
<dbReference type="SUPFAM" id="SSF50156">
    <property type="entry name" value="PDZ domain-like"/>
    <property type="match status" value="1"/>
</dbReference>
<keyword evidence="14" id="KW-0961">Cell wall biogenesis/degradation</keyword>
<evidence type="ECO:0000259" key="15">
    <source>
        <dbReference type="PROSITE" id="PS50106"/>
    </source>
</evidence>
<dbReference type="GO" id="GO:0071555">
    <property type="term" value="P:cell wall organization"/>
    <property type="evidence" value="ECO:0007669"/>
    <property type="project" value="UniProtKB-KW"/>
</dbReference>
<dbReference type="PANTHER" id="PTHR30622">
    <property type="entry name" value="UNDECAPRENYL-DIPHOSPHATASE"/>
    <property type="match status" value="1"/>
</dbReference>
<feature type="domain" description="PDZ" evidence="15">
    <location>
        <begin position="461"/>
        <end position="508"/>
    </location>
</feature>
<reference evidence="16" key="1">
    <citation type="journal article" date="2020" name="mSystems">
        <title>Genome- and Community-Level Interaction Insights into Carbon Utilization and Element Cycling Functions of Hydrothermarchaeota in Hydrothermal Sediment.</title>
        <authorList>
            <person name="Zhou Z."/>
            <person name="Liu Y."/>
            <person name="Xu W."/>
            <person name="Pan J."/>
            <person name="Luo Z.H."/>
            <person name="Li M."/>
        </authorList>
    </citation>
    <scope>NUCLEOTIDE SEQUENCE [LARGE SCALE GENOMIC DNA]</scope>
    <source>
        <strain evidence="16">HyVt-483</strain>
    </source>
</reference>
<dbReference type="Proteomes" id="UP000886043">
    <property type="component" value="Unassembled WGS sequence"/>
</dbReference>
<comment type="catalytic activity">
    <reaction evidence="13 14">
        <text>di-trans,octa-cis-undecaprenyl diphosphate + H2O = di-trans,octa-cis-undecaprenyl phosphate + phosphate + H(+)</text>
        <dbReference type="Rhea" id="RHEA:28094"/>
        <dbReference type="ChEBI" id="CHEBI:15377"/>
        <dbReference type="ChEBI" id="CHEBI:15378"/>
        <dbReference type="ChEBI" id="CHEBI:43474"/>
        <dbReference type="ChEBI" id="CHEBI:58405"/>
        <dbReference type="ChEBI" id="CHEBI:60392"/>
        <dbReference type="EC" id="3.6.1.27"/>
    </reaction>
</comment>
<dbReference type="GO" id="GO:0005886">
    <property type="term" value="C:plasma membrane"/>
    <property type="evidence" value="ECO:0007669"/>
    <property type="project" value="UniProtKB-SubCell"/>
</dbReference>
<evidence type="ECO:0000256" key="1">
    <source>
        <dbReference type="ARBA" id="ARBA00004651"/>
    </source>
</evidence>
<feature type="transmembrane region" description="Helical" evidence="14">
    <location>
        <begin position="182"/>
        <end position="202"/>
    </location>
</feature>
<keyword evidence="5 14" id="KW-1003">Cell membrane</keyword>
<keyword evidence="6 14" id="KW-0812">Transmembrane</keyword>
<evidence type="ECO:0000256" key="3">
    <source>
        <dbReference type="ARBA" id="ARBA00012374"/>
    </source>
</evidence>
<keyword evidence="10 14" id="KW-0046">Antibiotic resistance</keyword>
<gene>
    <name evidence="14" type="primary">uppP</name>
    <name evidence="16" type="ORF">ENJ40_05885</name>
</gene>
<dbReference type="Gene3D" id="2.30.42.10">
    <property type="match status" value="1"/>
</dbReference>
<feature type="transmembrane region" description="Helical" evidence="14">
    <location>
        <begin position="103"/>
        <end position="123"/>
    </location>
</feature>
<feature type="transmembrane region" description="Helical" evidence="14">
    <location>
        <begin position="241"/>
        <end position="260"/>
    </location>
</feature>
<evidence type="ECO:0000256" key="6">
    <source>
        <dbReference type="ARBA" id="ARBA00022692"/>
    </source>
</evidence>
<keyword evidence="14" id="KW-0573">Peptidoglycan synthesis</keyword>
<dbReference type="EC" id="3.6.1.27" evidence="3 14"/>
<dbReference type="GO" id="GO:0009252">
    <property type="term" value="P:peptidoglycan biosynthetic process"/>
    <property type="evidence" value="ECO:0007669"/>
    <property type="project" value="UniProtKB-KW"/>
</dbReference>
<dbReference type="EMBL" id="DRMH01000076">
    <property type="protein sequence ID" value="HFC97970.1"/>
    <property type="molecule type" value="Genomic_DNA"/>
</dbReference>
<evidence type="ECO:0000313" key="16">
    <source>
        <dbReference type="EMBL" id="HFC97970.1"/>
    </source>
</evidence>
<dbReference type="AlphaFoldDB" id="A0A7C3CGF4"/>
<evidence type="ECO:0000256" key="5">
    <source>
        <dbReference type="ARBA" id="ARBA00022475"/>
    </source>
</evidence>
<feature type="transmembrane region" description="Helical" evidence="14">
    <location>
        <begin position="79"/>
        <end position="96"/>
    </location>
</feature>
<protein>
    <recommendedName>
        <fullName evidence="4 14">Undecaprenyl-diphosphatase</fullName>
        <ecNumber evidence="3 14">3.6.1.27</ecNumber>
    </recommendedName>
    <alternativeName>
        <fullName evidence="12 14">Bacitracin resistance protein</fullName>
    </alternativeName>
    <alternativeName>
        <fullName evidence="11 14">Undecaprenyl pyrophosphate phosphatase</fullName>
    </alternativeName>
</protein>
<evidence type="ECO:0000256" key="10">
    <source>
        <dbReference type="ARBA" id="ARBA00023251"/>
    </source>
</evidence>
<evidence type="ECO:0000256" key="9">
    <source>
        <dbReference type="ARBA" id="ARBA00023136"/>
    </source>
</evidence>
<comment type="similarity">
    <text evidence="2 14">Belongs to the UppP family.</text>
</comment>
<feature type="transmembrane region" description="Helical" evidence="14">
    <location>
        <begin position="6"/>
        <end position="28"/>
    </location>
</feature>
<dbReference type="InterPro" id="IPR036034">
    <property type="entry name" value="PDZ_sf"/>
</dbReference>
<dbReference type="InterPro" id="IPR003824">
    <property type="entry name" value="UppP"/>
</dbReference>
<evidence type="ECO:0000256" key="7">
    <source>
        <dbReference type="ARBA" id="ARBA00022801"/>
    </source>
</evidence>
<keyword evidence="7 14" id="KW-0378">Hydrolase</keyword>
<comment type="function">
    <text evidence="14">Catalyzes the dephosphorylation of undecaprenyl diphosphate (UPP). Confers resistance to bacitracin.</text>
</comment>
<dbReference type="InterPro" id="IPR009003">
    <property type="entry name" value="Peptidase_S1_PA"/>
</dbReference>